<dbReference type="STRING" id="741276.A0A2S5AZP0"/>
<dbReference type="PANTHER" id="PTHR42791:SF1">
    <property type="entry name" value="N-ACETYLTRANSFERASE DOMAIN-CONTAINING PROTEIN"/>
    <property type="match status" value="1"/>
</dbReference>
<comment type="caution">
    <text evidence="3">The sequence shown here is derived from an EMBL/GenBank/DDBJ whole genome shotgun (WGS) entry which is preliminary data.</text>
</comment>
<dbReference type="InterPro" id="IPR000182">
    <property type="entry name" value="GNAT_dom"/>
</dbReference>
<accession>A0A2S5AZP0</accession>
<dbReference type="Pfam" id="PF13673">
    <property type="entry name" value="Acetyltransf_10"/>
    <property type="match status" value="3"/>
</dbReference>
<dbReference type="GO" id="GO:0016747">
    <property type="term" value="F:acyltransferase activity, transferring groups other than amino-acyl groups"/>
    <property type="evidence" value="ECO:0007669"/>
    <property type="project" value="InterPro"/>
</dbReference>
<dbReference type="InterPro" id="IPR016181">
    <property type="entry name" value="Acyl_CoA_acyltransferase"/>
</dbReference>
<organism evidence="3 4">
    <name type="scientific">Rhodotorula taiwanensis</name>
    <dbReference type="NCBI Taxonomy" id="741276"/>
    <lineage>
        <taxon>Eukaryota</taxon>
        <taxon>Fungi</taxon>
        <taxon>Dikarya</taxon>
        <taxon>Basidiomycota</taxon>
        <taxon>Pucciniomycotina</taxon>
        <taxon>Microbotryomycetes</taxon>
        <taxon>Sporidiobolales</taxon>
        <taxon>Sporidiobolaceae</taxon>
        <taxon>Rhodotorula</taxon>
    </lineage>
</organism>
<dbReference type="Proteomes" id="UP000237144">
    <property type="component" value="Unassembled WGS sequence"/>
</dbReference>
<feature type="domain" description="N-acetyltransferase" evidence="2">
    <location>
        <begin position="261"/>
        <end position="424"/>
    </location>
</feature>
<feature type="domain" description="N-acetyltransferase" evidence="2">
    <location>
        <begin position="426"/>
        <end position="631"/>
    </location>
</feature>
<evidence type="ECO:0000313" key="4">
    <source>
        <dbReference type="Proteomes" id="UP000237144"/>
    </source>
</evidence>
<dbReference type="Pfam" id="PF13508">
    <property type="entry name" value="Acetyltransf_7"/>
    <property type="match status" value="1"/>
</dbReference>
<evidence type="ECO:0000259" key="2">
    <source>
        <dbReference type="PROSITE" id="PS51186"/>
    </source>
</evidence>
<feature type="domain" description="N-acetyltransferase" evidence="2">
    <location>
        <begin position="68"/>
        <end position="215"/>
    </location>
</feature>
<name>A0A2S5AZP0_9BASI</name>
<gene>
    <name evidence="3" type="ORF">BMF94_7019</name>
</gene>
<reference evidence="3 4" key="1">
    <citation type="journal article" date="2018" name="Front. Microbiol.">
        <title>Prospects for Fungal Bioremediation of Acidic Radioactive Waste Sites: Characterization and Genome Sequence of Rhodotorula taiwanensis MD1149.</title>
        <authorList>
            <person name="Tkavc R."/>
            <person name="Matrosova V.Y."/>
            <person name="Grichenko O.E."/>
            <person name="Gostincar C."/>
            <person name="Volpe R.P."/>
            <person name="Klimenkova P."/>
            <person name="Gaidamakova E.K."/>
            <person name="Zhou C.E."/>
            <person name="Stewart B.J."/>
            <person name="Lyman M.G."/>
            <person name="Malfatti S.A."/>
            <person name="Rubinfeld B."/>
            <person name="Courtot M."/>
            <person name="Singh J."/>
            <person name="Dalgard C.L."/>
            <person name="Hamilton T."/>
            <person name="Frey K.G."/>
            <person name="Gunde-Cimerman N."/>
            <person name="Dugan L."/>
            <person name="Daly M.J."/>
        </authorList>
    </citation>
    <scope>NUCLEOTIDE SEQUENCE [LARGE SCALE GENOMIC DNA]</scope>
    <source>
        <strain evidence="3 4">MD1149</strain>
    </source>
</reference>
<dbReference type="SUPFAM" id="SSF55729">
    <property type="entry name" value="Acyl-CoA N-acyltransferases (Nat)"/>
    <property type="match status" value="4"/>
</dbReference>
<keyword evidence="4" id="KW-1185">Reference proteome</keyword>
<proteinExistence type="predicted"/>
<keyword evidence="3" id="KW-0808">Transferase</keyword>
<dbReference type="CDD" id="cd04301">
    <property type="entry name" value="NAT_SF"/>
    <property type="match status" value="3"/>
</dbReference>
<dbReference type="AlphaFoldDB" id="A0A2S5AZP0"/>
<evidence type="ECO:0000256" key="1">
    <source>
        <dbReference type="SAM" id="MobiDB-lite"/>
    </source>
</evidence>
<dbReference type="EMBL" id="PJQD01000156">
    <property type="protein sequence ID" value="POY69975.1"/>
    <property type="molecule type" value="Genomic_DNA"/>
</dbReference>
<dbReference type="OrthoDB" id="2744543at2759"/>
<evidence type="ECO:0000313" key="3">
    <source>
        <dbReference type="EMBL" id="POY69975.1"/>
    </source>
</evidence>
<sequence>MSKTPAPSHAESSQVQVLPVTPEDAPVVSAIVEDAFAEDVVSQLIWGQCDPATSRAASVAKLRQSLGTPYRTFRKAIGGDGDEVIAASFSSQVDASRTQKVEDPADPTPGTNLALRDEWFGMLGGLLEEYKKTEPRFYHLTILVVSPASQRSGAGTALLKAFLEDADRDDLPCYLEASDKGEWLYRRHGFVQCRERAHCGPDGVMNVLPMRRPAKSHRSASGVSVTRAFNHDALPLAELHRRSFAEEPWMKYIWGQVDDDAHCRRMAKYLASDLANIRRADAPGFRTPVGMSHAYVVDFEQERDRPAPAFAAGDDHEPGTDVELLKEFMALLAEVRSQFRQRDSRFMHVRILAVAPDAQRRGIGKALLEPILAEADRQGLPTYLEASEVGAKLYRKLGFVACGELASCASNPAVSVLPMRRPAHGVSVTRATEEDALPLAQLHRRAFAEEPWMQYIWGQVPDEAYVRRMAKHFAVDHAGIRKTELPGFGAPAGMSHYVTVDVAKDFERAVSASTSGAKEEDDFEAGTNVELMKEVDAVLTQVRAKFRERDSRFIHVRTFAVDPDAQRRGVGKVLLQDILADADRQDLPVYLESSEVGTKLYRKHGFVACGPLAAAASNPAVSGLPMRRPAKSESKGGDAAISQATEDDMLALAEVHNLAFANDAFMPLIWGQVDPEEHARRLGEWFKTEKLKIRKAVAPGFAKPVGMTLAYEIEVEKERGKEAPPLPPDDEHQPGTDVELFKEFMGMLARVRSKYREQDDRFIHLEILAIDPAAQRLGYGKALLEAVLAEADRDHLPVFLEASAVGTGLYRKHGFVECAERASCGPDGAISVLPMRRPAAKEAT</sequence>
<protein>
    <submittedName>
        <fullName evidence="3">GNAT family acetyltransferase</fullName>
    </submittedName>
</protein>
<dbReference type="Gene3D" id="3.40.630.30">
    <property type="match status" value="4"/>
</dbReference>
<dbReference type="PANTHER" id="PTHR42791">
    <property type="entry name" value="GNAT FAMILY ACETYLTRANSFERASE"/>
    <property type="match status" value="1"/>
</dbReference>
<dbReference type="PROSITE" id="PS51186">
    <property type="entry name" value="GNAT"/>
    <property type="match status" value="4"/>
</dbReference>
<feature type="region of interest" description="Disordered" evidence="1">
    <location>
        <begin position="620"/>
        <end position="640"/>
    </location>
</feature>
<dbReference type="InterPro" id="IPR052523">
    <property type="entry name" value="Trichothecene_AcTrans"/>
</dbReference>
<feature type="domain" description="N-acetyltransferase" evidence="2">
    <location>
        <begin position="639"/>
        <end position="840"/>
    </location>
</feature>